<dbReference type="GO" id="GO:0005096">
    <property type="term" value="F:GTPase activator activity"/>
    <property type="evidence" value="ECO:0007669"/>
    <property type="project" value="InterPro"/>
</dbReference>
<dbReference type="PANTHER" id="PTHR21422:SF9">
    <property type="entry name" value="RAB3 GTPASE-ACTIVATING PROTEIN CATALYTIC SUBUNIT"/>
    <property type="match status" value="1"/>
</dbReference>
<dbReference type="AlphaFoldDB" id="A0AAN9J3S8"/>
<accession>A0AAN9J3S8</accession>
<dbReference type="PANTHER" id="PTHR21422">
    <property type="entry name" value="RAB3 GTPASE-ACTIVATING PROTEIN CATALYTIC SUBUNIT"/>
    <property type="match status" value="1"/>
</dbReference>
<comment type="caution">
    <text evidence="2">The sequence shown here is derived from an EMBL/GenBank/DDBJ whole genome shotgun (WGS) entry which is preliminary data.</text>
</comment>
<dbReference type="InterPro" id="IPR045700">
    <property type="entry name" value="Rab3GAP1"/>
</dbReference>
<dbReference type="EMBL" id="JAYWIO010000001">
    <property type="protein sequence ID" value="KAK7290349.1"/>
    <property type="molecule type" value="Genomic_DNA"/>
</dbReference>
<name>A0AAN9J3S8_CROPI</name>
<gene>
    <name evidence="2" type="ORF">RIF29_04695</name>
</gene>
<protein>
    <recommendedName>
        <fullName evidence="4">Rab3 GTPase-activating protein catalytic subunit</fullName>
    </recommendedName>
</protein>
<evidence type="ECO:0000313" key="2">
    <source>
        <dbReference type="EMBL" id="KAK7290349.1"/>
    </source>
</evidence>
<evidence type="ECO:0008006" key="4">
    <source>
        <dbReference type="Google" id="ProtNLM"/>
    </source>
</evidence>
<keyword evidence="3" id="KW-1185">Reference proteome</keyword>
<evidence type="ECO:0000313" key="3">
    <source>
        <dbReference type="Proteomes" id="UP001372338"/>
    </source>
</evidence>
<organism evidence="2 3">
    <name type="scientific">Crotalaria pallida</name>
    <name type="common">Smooth rattlebox</name>
    <name type="synonym">Crotalaria striata</name>
    <dbReference type="NCBI Taxonomy" id="3830"/>
    <lineage>
        <taxon>Eukaryota</taxon>
        <taxon>Viridiplantae</taxon>
        <taxon>Streptophyta</taxon>
        <taxon>Embryophyta</taxon>
        <taxon>Tracheophyta</taxon>
        <taxon>Spermatophyta</taxon>
        <taxon>Magnoliopsida</taxon>
        <taxon>eudicotyledons</taxon>
        <taxon>Gunneridae</taxon>
        <taxon>Pentapetalae</taxon>
        <taxon>rosids</taxon>
        <taxon>fabids</taxon>
        <taxon>Fabales</taxon>
        <taxon>Fabaceae</taxon>
        <taxon>Papilionoideae</taxon>
        <taxon>50 kb inversion clade</taxon>
        <taxon>genistoids sensu lato</taxon>
        <taxon>core genistoids</taxon>
        <taxon>Crotalarieae</taxon>
        <taxon>Crotalaria</taxon>
    </lineage>
</organism>
<feature type="region of interest" description="Disordered" evidence="1">
    <location>
        <begin position="1"/>
        <end position="20"/>
    </location>
</feature>
<dbReference type="Proteomes" id="UP001372338">
    <property type="component" value="Unassembled WGS sequence"/>
</dbReference>
<reference evidence="2 3" key="1">
    <citation type="submission" date="2024-01" db="EMBL/GenBank/DDBJ databases">
        <title>The genomes of 5 underutilized Papilionoideae crops provide insights into root nodulation and disease resistanc.</title>
        <authorList>
            <person name="Yuan L."/>
        </authorList>
    </citation>
    <scope>NUCLEOTIDE SEQUENCE [LARGE SCALE GENOMIC DNA]</scope>
    <source>
        <strain evidence="2">ZHUSHIDOU_FW_LH</strain>
        <tissue evidence="2">Leaf</tissue>
    </source>
</reference>
<evidence type="ECO:0000256" key="1">
    <source>
        <dbReference type="SAM" id="MobiDB-lite"/>
    </source>
</evidence>
<sequence>MQSDPTQRTHFGSSMKEIPSNAFGSVNGNFHGTHSMIGDPSLHASLMASSSSSRVEVDQIGSQVPVKLMHLEGLYDLFVSKLAYSALDLSTQLFKVQIAIKLTYRALPYDDNNIEDVDAQNTKSGVNLTAATSTGTLWDNDCPWSEWYSAEEHVKGFELISIWSEKMIASSIEMAKLENASPHEAEMLLISSSSAPNLLAASKGNQFGFASQSHLLVDALEMSFEAQFMEDFVLVENSGSDNLKSSLVIPPPSVRDRVLKELFHQEVQLTDFMHGGDKSSLTIKGAPLEYLFAQFRLHSLWFGSCNIRAIAVLWVEFVREVRWCWEESQPLPRMPANASIDLSTCLINKKLQMLVVRIEKKCELNEYYED</sequence>
<proteinExistence type="predicted"/>
<feature type="compositionally biased region" description="Polar residues" evidence="1">
    <location>
        <begin position="1"/>
        <end position="12"/>
    </location>
</feature>